<dbReference type="PROSITE" id="PS50932">
    <property type="entry name" value="HTH_LACI_2"/>
    <property type="match status" value="1"/>
</dbReference>
<keyword evidence="1" id="KW-0678">Repressor</keyword>
<dbReference type="PANTHER" id="PTHR30146:SF148">
    <property type="entry name" value="HTH-TYPE TRANSCRIPTIONAL REPRESSOR PURR-RELATED"/>
    <property type="match status" value="1"/>
</dbReference>
<dbReference type="NCBIfam" id="NF007449">
    <property type="entry name" value="PRK10014.1"/>
    <property type="match status" value="1"/>
</dbReference>
<evidence type="ECO:0000313" key="6">
    <source>
        <dbReference type="EMBL" id="PXZ05798.1"/>
    </source>
</evidence>
<protein>
    <submittedName>
        <fullName evidence="6">Mal regulon transcriptional regulator MalI</fullName>
    </submittedName>
</protein>
<dbReference type="OrthoDB" id="9798934at2"/>
<dbReference type="Pfam" id="PF00356">
    <property type="entry name" value="LacI"/>
    <property type="match status" value="1"/>
</dbReference>
<evidence type="ECO:0000256" key="3">
    <source>
        <dbReference type="ARBA" id="ARBA00023125"/>
    </source>
</evidence>
<keyword evidence="4" id="KW-0804">Transcription</keyword>
<evidence type="ECO:0000256" key="2">
    <source>
        <dbReference type="ARBA" id="ARBA00023015"/>
    </source>
</evidence>
<dbReference type="InterPro" id="IPR028082">
    <property type="entry name" value="Peripla_BP_I"/>
</dbReference>
<sequence>MRKPTINDVAKHANVSVTTVSLALSGKGRISDVTVQKINQVIDQLGYVRNKNAARLRSGQSAIIGVIVRDIRDAFYASIITGINEVFSKQDYILFLLQSDMTKEGLLKSVNSLIEQDVSGIILGYSGILTYDIKTITDKHKIPLVIVAQSSSLSNISQICSDNRLGAELATEYFIGKGYRQIAYLGGRTNSLTRAERLAGFGHILAKHGLKFRSEWIIPNERPELLDDVSFLLKQHPNVTAFLCHDTSATLSLILSASKFGRTIGKGGLVSYLEPQVEIMSFATQAEIQMAKNLISYVDNKPIEIGRQAAYTLLRKQFTIEQIIISPELVID</sequence>
<dbReference type="Gene3D" id="3.40.50.2300">
    <property type="match status" value="2"/>
</dbReference>
<dbReference type="Pfam" id="PF00532">
    <property type="entry name" value="Peripla_BP_1"/>
    <property type="match status" value="1"/>
</dbReference>
<dbReference type="CDD" id="cd06267">
    <property type="entry name" value="PBP1_LacI_sugar_binding-like"/>
    <property type="match status" value="1"/>
</dbReference>
<organism evidence="6 8">
    <name type="scientific">Gilliamella apicola</name>
    <dbReference type="NCBI Taxonomy" id="1196095"/>
    <lineage>
        <taxon>Bacteria</taxon>
        <taxon>Pseudomonadati</taxon>
        <taxon>Pseudomonadota</taxon>
        <taxon>Gammaproteobacteria</taxon>
        <taxon>Orbales</taxon>
        <taxon>Orbaceae</taxon>
        <taxon>Gilliamella</taxon>
    </lineage>
</organism>
<proteinExistence type="predicted"/>
<evidence type="ECO:0000259" key="5">
    <source>
        <dbReference type="PROSITE" id="PS50932"/>
    </source>
</evidence>
<reference evidence="8 9" key="1">
    <citation type="submission" date="2018-05" db="EMBL/GenBank/DDBJ databases">
        <title>Reference genomes for bee gut microbiota database.</title>
        <authorList>
            <person name="Ellegaard K.M."/>
        </authorList>
    </citation>
    <scope>NUCLEOTIDE SEQUENCE [LARGE SCALE GENOMIC DNA]</scope>
    <source>
        <strain evidence="6 8">ESL0177</strain>
        <strain evidence="7 9">ESL0182</strain>
    </source>
</reference>
<dbReference type="PANTHER" id="PTHR30146">
    <property type="entry name" value="LACI-RELATED TRANSCRIPTIONAL REPRESSOR"/>
    <property type="match status" value="1"/>
</dbReference>
<dbReference type="Gene3D" id="1.10.260.40">
    <property type="entry name" value="lambda repressor-like DNA-binding domains"/>
    <property type="match status" value="1"/>
</dbReference>
<dbReference type="InterPro" id="IPR010982">
    <property type="entry name" value="Lambda_DNA-bd_dom_sf"/>
</dbReference>
<evidence type="ECO:0000313" key="9">
    <source>
        <dbReference type="Proteomes" id="UP000247932"/>
    </source>
</evidence>
<dbReference type="SMART" id="SM00354">
    <property type="entry name" value="HTH_LACI"/>
    <property type="match status" value="1"/>
</dbReference>
<keyword evidence="3" id="KW-0238">DNA-binding</keyword>
<dbReference type="Proteomes" id="UP000247483">
    <property type="component" value="Unassembled WGS sequence"/>
</dbReference>
<name>A0A2V4EMN1_9GAMM</name>
<dbReference type="Proteomes" id="UP000247932">
    <property type="component" value="Unassembled WGS sequence"/>
</dbReference>
<comment type="caution">
    <text evidence="6">The sequence shown here is derived from an EMBL/GenBank/DDBJ whole genome shotgun (WGS) entry which is preliminary data.</text>
</comment>
<keyword evidence="9" id="KW-1185">Reference proteome</keyword>
<accession>A0A2V4EMN1</accession>
<evidence type="ECO:0000256" key="1">
    <source>
        <dbReference type="ARBA" id="ARBA00022491"/>
    </source>
</evidence>
<keyword evidence="2" id="KW-0805">Transcription regulation</keyword>
<evidence type="ECO:0000313" key="7">
    <source>
        <dbReference type="EMBL" id="PXZ07905.1"/>
    </source>
</evidence>
<feature type="domain" description="HTH lacI-type" evidence="5">
    <location>
        <begin position="4"/>
        <end position="58"/>
    </location>
</feature>
<evidence type="ECO:0000256" key="4">
    <source>
        <dbReference type="ARBA" id="ARBA00023163"/>
    </source>
</evidence>
<gene>
    <name evidence="7" type="ORF">DKK70_04405</name>
    <name evidence="6" type="ORF">DKK79_03745</name>
</gene>
<dbReference type="PROSITE" id="PS00356">
    <property type="entry name" value="HTH_LACI_1"/>
    <property type="match status" value="1"/>
</dbReference>
<dbReference type="EMBL" id="QGLR01000008">
    <property type="protein sequence ID" value="PXZ07905.1"/>
    <property type="molecule type" value="Genomic_DNA"/>
</dbReference>
<dbReference type="EMBL" id="QGLP01000004">
    <property type="protein sequence ID" value="PXZ05798.1"/>
    <property type="molecule type" value="Genomic_DNA"/>
</dbReference>
<evidence type="ECO:0000313" key="8">
    <source>
        <dbReference type="Proteomes" id="UP000247483"/>
    </source>
</evidence>
<dbReference type="SUPFAM" id="SSF53822">
    <property type="entry name" value="Periplasmic binding protein-like I"/>
    <property type="match status" value="1"/>
</dbReference>
<dbReference type="CDD" id="cd01392">
    <property type="entry name" value="HTH_LacI"/>
    <property type="match status" value="1"/>
</dbReference>
<dbReference type="GO" id="GO:0003700">
    <property type="term" value="F:DNA-binding transcription factor activity"/>
    <property type="evidence" value="ECO:0007669"/>
    <property type="project" value="TreeGrafter"/>
</dbReference>
<dbReference type="InterPro" id="IPR000843">
    <property type="entry name" value="HTH_LacI"/>
</dbReference>
<dbReference type="SUPFAM" id="SSF47413">
    <property type="entry name" value="lambda repressor-like DNA-binding domains"/>
    <property type="match status" value="1"/>
</dbReference>
<dbReference type="InterPro" id="IPR001761">
    <property type="entry name" value="Peripla_BP/Lac1_sug-bd_dom"/>
</dbReference>
<dbReference type="RefSeq" id="WP_034883107.1">
    <property type="nucleotide sequence ID" value="NZ_QGLP01000004.1"/>
</dbReference>
<dbReference type="GO" id="GO:0000976">
    <property type="term" value="F:transcription cis-regulatory region binding"/>
    <property type="evidence" value="ECO:0007669"/>
    <property type="project" value="TreeGrafter"/>
</dbReference>
<dbReference type="AlphaFoldDB" id="A0A2V4EMN1"/>